<accession>A0A0A9FXH7</accession>
<organism evidence="1">
    <name type="scientific">Arundo donax</name>
    <name type="common">Giant reed</name>
    <name type="synonym">Donax arundinaceus</name>
    <dbReference type="NCBI Taxonomy" id="35708"/>
    <lineage>
        <taxon>Eukaryota</taxon>
        <taxon>Viridiplantae</taxon>
        <taxon>Streptophyta</taxon>
        <taxon>Embryophyta</taxon>
        <taxon>Tracheophyta</taxon>
        <taxon>Spermatophyta</taxon>
        <taxon>Magnoliopsida</taxon>
        <taxon>Liliopsida</taxon>
        <taxon>Poales</taxon>
        <taxon>Poaceae</taxon>
        <taxon>PACMAD clade</taxon>
        <taxon>Arundinoideae</taxon>
        <taxon>Arundineae</taxon>
        <taxon>Arundo</taxon>
    </lineage>
</organism>
<evidence type="ECO:0000313" key="1">
    <source>
        <dbReference type="EMBL" id="JAE15939.1"/>
    </source>
</evidence>
<protein>
    <submittedName>
        <fullName evidence="1">Uncharacterized protein</fullName>
    </submittedName>
</protein>
<sequence length="27" mass="3231">MRQLLNFIFGWFDQQWTARCVLLSSGI</sequence>
<reference evidence="1" key="1">
    <citation type="submission" date="2014-09" db="EMBL/GenBank/DDBJ databases">
        <authorList>
            <person name="Magalhaes I.L.F."/>
            <person name="Oliveira U."/>
            <person name="Santos F.R."/>
            <person name="Vidigal T.H.D.A."/>
            <person name="Brescovit A.D."/>
            <person name="Santos A.J."/>
        </authorList>
    </citation>
    <scope>NUCLEOTIDE SEQUENCE</scope>
    <source>
        <tissue evidence="1">Shoot tissue taken approximately 20 cm above the soil surface</tissue>
    </source>
</reference>
<dbReference type="AlphaFoldDB" id="A0A0A9FXH7"/>
<reference evidence="1" key="2">
    <citation type="journal article" date="2015" name="Data Brief">
        <title>Shoot transcriptome of the giant reed, Arundo donax.</title>
        <authorList>
            <person name="Barrero R.A."/>
            <person name="Guerrero F.D."/>
            <person name="Moolhuijzen P."/>
            <person name="Goolsby J.A."/>
            <person name="Tidwell J."/>
            <person name="Bellgard S.E."/>
            <person name="Bellgard M.I."/>
        </authorList>
    </citation>
    <scope>NUCLEOTIDE SEQUENCE</scope>
    <source>
        <tissue evidence="1">Shoot tissue taken approximately 20 cm above the soil surface</tissue>
    </source>
</reference>
<name>A0A0A9FXH7_ARUDO</name>
<proteinExistence type="predicted"/>
<dbReference type="EMBL" id="GBRH01181957">
    <property type="protein sequence ID" value="JAE15939.1"/>
    <property type="molecule type" value="Transcribed_RNA"/>
</dbReference>